<sequence length="107" mass="10352">VEGGIGGHHGGLGAHLKALGGAHASGAAAAHFGKRRQGPVAKPRVPESGKNSTAVRPARWAAASSSCSSCGLPSLGKKSTVAFGGEPGAVVAKELFEGCVAVVEGVG</sequence>
<evidence type="ECO:0000313" key="2">
    <source>
        <dbReference type="EMBL" id="GFD36191.1"/>
    </source>
</evidence>
<accession>A0A699VT18</accession>
<name>A0A699VT18_TANCI</name>
<gene>
    <name evidence="2" type="ORF">Tci_908160</name>
</gene>
<protein>
    <submittedName>
        <fullName evidence="2">Uncharacterized protein</fullName>
    </submittedName>
</protein>
<organism evidence="2">
    <name type="scientific">Tanacetum cinerariifolium</name>
    <name type="common">Dalmatian daisy</name>
    <name type="synonym">Chrysanthemum cinerariifolium</name>
    <dbReference type="NCBI Taxonomy" id="118510"/>
    <lineage>
        <taxon>Eukaryota</taxon>
        <taxon>Viridiplantae</taxon>
        <taxon>Streptophyta</taxon>
        <taxon>Embryophyta</taxon>
        <taxon>Tracheophyta</taxon>
        <taxon>Spermatophyta</taxon>
        <taxon>Magnoliopsida</taxon>
        <taxon>eudicotyledons</taxon>
        <taxon>Gunneridae</taxon>
        <taxon>Pentapetalae</taxon>
        <taxon>asterids</taxon>
        <taxon>campanulids</taxon>
        <taxon>Asterales</taxon>
        <taxon>Asteraceae</taxon>
        <taxon>Asteroideae</taxon>
        <taxon>Anthemideae</taxon>
        <taxon>Anthemidinae</taxon>
        <taxon>Tanacetum</taxon>
    </lineage>
</organism>
<dbReference type="EMBL" id="BKCJ011468436">
    <property type="protein sequence ID" value="GFD36191.1"/>
    <property type="molecule type" value="Genomic_DNA"/>
</dbReference>
<comment type="caution">
    <text evidence="2">The sequence shown here is derived from an EMBL/GenBank/DDBJ whole genome shotgun (WGS) entry which is preliminary data.</text>
</comment>
<feature type="non-terminal residue" evidence="2">
    <location>
        <position position="1"/>
    </location>
</feature>
<feature type="non-terminal residue" evidence="2">
    <location>
        <position position="107"/>
    </location>
</feature>
<feature type="region of interest" description="Disordered" evidence="1">
    <location>
        <begin position="27"/>
        <end position="57"/>
    </location>
</feature>
<reference evidence="2" key="1">
    <citation type="journal article" date="2019" name="Sci. Rep.">
        <title>Draft genome of Tanacetum cinerariifolium, the natural source of mosquito coil.</title>
        <authorList>
            <person name="Yamashiro T."/>
            <person name="Shiraishi A."/>
            <person name="Satake H."/>
            <person name="Nakayama K."/>
        </authorList>
    </citation>
    <scope>NUCLEOTIDE SEQUENCE</scope>
</reference>
<dbReference type="AlphaFoldDB" id="A0A699VT18"/>
<proteinExistence type="predicted"/>
<evidence type="ECO:0000256" key="1">
    <source>
        <dbReference type="SAM" id="MobiDB-lite"/>
    </source>
</evidence>